<name>I3TSG6_TISMK</name>
<dbReference type="RefSeq" id="WP_014747381.1">
    <property type="nucleotide sequence ID" value="NC_017957.2"/>
</dbReference>
<reference evidence="1 2" key="1">
    <citation type="journal article" date="2012" name="J. Am. Chem. Soc.">
        <title>Bacterial biosynthesis and maturation of the didemnin anti-cancer agents.</title>
        <authorList>
            <person name="Xu Y."/>
            <person name="Kersten R.D."/>
            <person name="Nam S.J."/>
            <person name="Lu L."/>
            <person name="Al-Suwailem A.M."/>
            <person name="Zheng H."/>
            <person name="Fenical W."/>
            <person name="Dorrestein P.C."/>
            <person name="Moore B.S."/>
            <person name="Qian P.Y."/>
        </authorList>
    </citation>
    <scope>NUCLEOTIDE SEQUENCE [LARGE SCALE GENOMIC DNA]</scope>
    <source>
        <strain evidence="1 2">KA081020-065</strain>
    </source>
</reference>
<accession>I3TSG6</accession>
<gene>
    <name evidence="1" type="ordered locus">TMO_a0301</name>
</gene>
<dbReference type="EMBL" id="CP003237">
    <property type="protein sequence ID" value="AFK55704.1"/>
    <property type="molecule type" value="Genomic_DNA"/>
</dbReference>
<keyword evidence="2" id="KW-1185">Reference proteome</keyword>
<dbReference type="InterPro" id="IPR009100">
    <property type="entry name" value="AcylCoA_DH/oxidase_NM_dom_sf"/>
</dbReference>
<dbReference type="GO" id="GO:0050660">
    <property type="term" value="F:flavin adenine dinucleotide binding"/>
    <property type="evidence" value="ECO:0007669"/>
    <property type="project" value="InterPro"/>
</dbReference>
<evidence type="ECO:0000313" key="1">
    <source>
        <dbReference type="EMBL" id="AFK55704.1"/>
    </source>
</evidence>
<dbReference type="GO" id="GO:0016627">
    <property type="term" value="F:oxidoreductase activity, acting on the CH-CH group of donors"/>
    <property type="evidence" value="ECO:0007669"/>
    <property type="project" value="InterPro"/>
</dbReference>
<keyword evidence="1" id="KW-0614">Plasmid</keyword>
<evidence type="ECO:0008006" key="3">
    <source>
        <dbReference type="Google" id="ProtNLM"/>
    </source>
</evidence>
<evidence type="ECO:0000313" key="2">
    <source>
        <dbReference type="Proteomes" id="UP000005258"/>
    </source>
</evidence>
<dbReference type="Proteomes" id="UP000005258">
    <property type="component" value="Plasmid pTM1"/>
</dbReference>
<protein>
    <recommendedName>
        <fullName evidence="3">Acyl-CoA dehydrogenase/oxidase N-terminal domain-containing protein</fullName>
    </recommendedName>
</protein>
<dbReference type="HOGENOM" id="CLU_990240_0_0_5"/>
<organism evidence="1 2">
    <name type="scientific">Tistrella mobilis (strain KA081020-065)</name>
    <dbReference type="NCBI Taxonomy" id="1110502"/>
    <lineage>
        <taxon>Bacteria</taxon>
        <taxon>Pseudomonadati</taxon>
        <taxon>Pseudomonadota</taxon>
        <taxon>Alphaproteobacteria</taxon>
        <taxon>Geminicoccales</taxon>
        <taxon>Geminicoccaceae</taxon>
        <taxon>Tistrella</taxon>
    </lineage>
</organism>
<proteinExistence type="predicted"/>
<dbReference type="InterPro" id="IPR037069">
    <property type="entry name" value="AcylCoA_DH/ox_N_sf"/>
</dbReference>
<dbReference type="SUPFAM" id="SSF56645">
    <property type="entry name" value="Acyl-CoA dehydrogenase NM domain-like"/>
    <property type="match status" value="1"/>
</dbReference>
<geneLocation type="plasmid" evidence="1 2">
    <name>pTM1</name>
</geneLocation>
<dbReference type="AlphaFoldDB" id="I3TSG6"/>
<dbReference type="Gene3D" id="1.10.540.10">
    <property type="entry name" value="Acyl-CoA dehydrogenase/oxidase, N-terminal domain"/>
    <property type="match status" value="1"/>
</dbReference>
<dbReference type="KEGG" id="tmo:TMO_a0301"/>
<sequence>MSLRPPEGRRFRRNGRGDPRHADALLLTMAGRLFDDLAGAPEDALWAGLEEAGLTAALAPEALGGAGLGLDDGLGVMRVAAVAGLAAPLAETMLAGWLLARGGLRLPAGPVAIAPAAVEDRFRIDVAGLAHGRAGRVARAGTAGHLAVLADGPDGRAVVALVAGAACTVLRREDGPAGMVIIEQVKPLALGAVPVWLDRGRWLLMLAIAEAQRAAGAGPAEMVSAAIAATEVLDRAVSAGDGPDGPALWRQAGAALCRCTRAAIDIPADPVPGNSRGRKET</sequence>